<dbReference type="Proteomes" id="UP001499852">
    <property type="component" value="Unassembled WGS sequence"/>
</dbReference>
<reference evidence="3" key="1">
    <citation type="journal article" date="2019" name="Int. J. Syst. Evol. Microbiol.">
        <title>The Global Catalogue of Microorganisms (GCM) 10K type strain sequencing project: providing services to taxonomists for standard genome sequencing and annotation.</title>
        <authorList>
            <consortium name="The Broad Institute Genomics Platform"/>
            <consortium name="The Broad Institute Genome Sequencing Center for Infectious Disease"/>
            <person name="Wu L."/>
            <person name="Ma J."/>
        </authorList>
    </citation>
    <scope>NUCLEOTIDE SEQUENCE [LARGE SCALE GENOMIC DNA]</scope>
    <source>
        <strain evidence="3">JCM 18053</strain>
    </source>
</reference>
<comment type="caution">
    <text evidence="2">The sequence shown here is derived from an EMBL/GenBank/DDBJ whole genome shotgun (WGS) entry which is preliminary data.</text>
</comment>
<keyword evidence="3" id="KW-1185">Reference proteome</keyword>
<evidence type="ECO:0008006" key="4">
    <source>
        <dbReference type="Google" id="ProtNLM"/>
    </source>
</evidence>
<evidence type="ECO:0000313" key="2">
    <source>
        <dbReference type="EMBL" id="GAA5145765.1"/>
    </source>
</evidence>
<evidence type="ECO:0000313" key="3">
    <source>
        <dbReference type="Proteomes" id="UP001499852"/>
    </source>
</evidence>
<proteinExistence type="predicted"/>
<dbReference type="EMBL" id="BAABIA010000008">
    <property type="protein sequence ID" value="GAA5145765.1"/>
    <property type="molecule type" value="Genomic_DNA"/>
</dbReference>
<gene>
    <name evidence="2" type="ORF">GCM10023213_37830</name>
</gene>
<sequence length="313" mass="33215">MKPLRTLTACISILALVSCQSSVRMTALDRALVKKTVTPTSDGGVQIQMEGTFLVNPTAAVETFHTVAEQKMGGRPYRYQYALDKKQVTRTKPVAGSGSASSSIVPMFYGPVGSSGASFGEAALIIGSIALIVELVDLATKDDEPAPAATTASTPAVPQTETVQTRILQVSGTAVPVAPVALDRSRLVEVIVPDASPAIGHLKPQVAKSIANSVRSSFEKLGLQTLVSEAPKQQGYVVRCAVLRAQGTYVTYSNVTVELTVQDRRTGRELTRMVVQMAEKPLDIKAQTERQSTGVATSLLTKAVDAKLKAYVK</sequence>
<name>A0ABP9PFH6_9BACT</name>
<keyword evidence="1" id="KW-0732">Signal</keyword>
<organism evidence="2 3">
    <name type="scientific">Prosthecobacter algae</name>
    <dbReference type="NCBI Taxonomy" id="1144682"/>
    <lineage>
        <taxon>Bacteria</taxon>
        <taxon>Pseudomonadati</taxon>
        <taxon>Verrucomicrobiota</taxon>
        <taxon>Verrucomicrobiia</taxon>
        <taxon>Verrucomicrobiales</taxon>
        <taxon>Verrucomicrobiaceae</taxon>
        <taxon>Prosthecobacter</taxon>
    </lineage>
</organism>
<evidence type="ECO:0000256" key="1">
    <source>
        <dbReference type="SAM" id="SignalP"/>
    </source>
</evidence>
<dbReference type="RefSeq" id="WP_345737962.1">
    <property type="nucleotide sequence ID" value="NZ_BAABIA010000008.1"/>
</dbReference>
<accession>A0ABP9PFH6</accession>
<feature type="chain" id="PRO_5047164001" description="Lipoprotein" evidence="1">
    <location>
        <begin position="27"/>
        <end position="313"/>
    </location>
</feature>
<feature type="signal peptide" evidence="1">
    <location>
        <begin position="1"/>
        <end position="26"/>
    </location>
</feature>
<dbReference type="PROSITE" id="PS51257">
    <property type="entry name" value="PROKAR_LIPOPROTEIN"/>
    <property type="match status" value="1"/>
</dbReference>
<protein>
    <recommendedName>
        <fullName evidence="4">Lipoprotein</fullName>
    </recommendedName>
</protein>